<feature type="compositionally biased region" description="Low complexity" evidence="5">
    <location>
        <begin position="379"/>
        <end position="391"/>
    </location>
</feature>
<feature type="domain" description="UPF3" evidence="6">
    <location>
        <begin position="99"/>
        <end position="322"/>
    </location>
</feature>
<feature type="compositionally biased region" description="Basic and acidic residues" evidence="5">
    <location>
        <begin position="25"/>
        <end position="39"/>
    </location>
</feature>
<name>A0A0F7RRL2_9BASI</name>
<comment type="similarity">
    <text evidence="2">Belongs to the RENT3 family.</text>
</comment>
<proteinExistence type="inferred from homology"/>
<feature type="region of interest" description="Disordered" evidence="5">
    <location>
        <begin position="138"/>
        <end position="160"/>
    </location>
</feature>
<evidence type="ECO:0000256" key="1">
    <source>
        <dbReference type="ARBA" id="ARBA00004123"/>
    </source>
</evidence>
<dbReference type="InterPro" id="IPR035979">
    <property type="entry name" value="RBD_domain_sf"/>
</dbReference>
<dbReference type="Pfam" id="PF03467">
    <property type="entry name" value="Smg4_UPF3"/>
    <property type="match status" value="1"/>
</dbReference>
<keyword evidence="4" id="KW-0539">Nucleus</keyword>
<feature type="compositionally biased region" description="Basic and acidic residues" evidence="5">
    <location>
        <begin position="393"/>
        <end position="407"/>
    </location>
</feature>
<feature type="compositionally biased region" description="Low complexity" evidence="5">
    <location>
        <begin position="8"/>
        <end position="24"/>
    </location>
</feature>
<feature type="compositionally biased region" description="Basic residues" evidence="5">
    <location>
        <begin position="426"/>
        <end position="437"/>
    </location>
</feature>
<dbReference type="InterPro" id="IPR039722">
    <property type="entry name" value="Upf3"/>
</dbReference>
<feature type="compositionally biased region" description="Basic and acidic residues" evidence="5">
    <location>
        <begin position="293"/>
        <end position="308"/>
    </location>
</feature>
<feature type="compositionally biased region" description="Polar residues" evidence="5">
    <location>
        <begin position="445"/>
        <end position="454"/>
    </location>
</feature>
<accession>A0A0F7RRL2</accession>
<evidence type="ECO:0000259" key="6">
    <source>
        <dbReference type="Pfam" id="PF03467"/>
    </source>
</evidence>
<feature type="compositionally biased region" description="Basic and acidic residues" evidence="5">
    <location>
        <begin position="354"/>
        <end position="366"/>
    </location>
</feature>
<feature type="compositionally biased region" description="Low complexity" evidence="5">
    <location>
        <begin position="343"/>
        <end position="352"/>
    </location>
</feature>
<feature type="region of interest" description="Disordered" evidence="5">
    <location>
        <begin position="330"/>
        <end position="467"/>
    </location>
</feature>
<dbReference type="Gene3D" id="3.30.70.330">
    <property type="match status" value="1"/>
</dbReference>
<dbReference type="GO" id="GO:0005737">
    <property type="term" value="C:cytoplasm"/>
    <property type="evidence" value="ECO:0007669"/>
    <property type="project" value="TreeGrafter"/>
</dbReference>
<reference evidence="8" key="1">
    <citation type="submission" date="2014-06" db="EMBL/GenBank/DDBJ databases">
        <authorList>
            <person name="Berkman P.J."/>
        </authorList>
    </citation>
    <scope>NUCLEOTIDE SEQUENCE [LARGE SCALE GENOMIC DNA]</scope>
</reference>
<evidence type="ECO:0000256" key="4">
    <source>
        <dbReference type="ARBA" id="ARBA00023242"/>
    </source>
</evidence>
<dbReference type="AlphaFoldDB" id="A0A0F7RRL2"/>
<feature type="compositionally biased region" description="Basic residues" evidence="5">
    <location>
        <begin position="367"/>
        <end position="377"/>
    </location>
</feature>
<keyword evidence="8" id="KW-1185">Reference proteome</keyword>
<dbReference type="GO" id="GO:0045727">
    <property type="term" value="P:positive regulation of translation"/>
    <property type="evidence" value="ECO:0007669"/>
    <property type="project" value="TreeGrafter"/>
</dbReference>
<evidence type="ECO:0000256" key="3">
    <source>
        <dbReference type="ARBA" id="ARBA00023161"/>
    </source>
</evidence>
<dbReference type="CDD" id="cd12455">
    <property type="entry name" value="RRM_like_Smg4_UPF3"/>
    <property type="match status" value="1"/>
</dbReference>
<dbReference type="InterPro" id="IPR012677">
    <property type="entry name" value="Nucleotide-bd_a/b_plait_sf"/>
</dbReference>
<keyword evidence="3" id="KW-0866">Nonsense-mediated mRNA decay</keyword>
<dbReference type="SUPFAM" id="SSF54928">
    <property type="entry name" value="RNA-binding domain, RBD"/>
    <property type="match status" value="1"/>
</dbReference>
<sequence length="467" mass="49809">MKSSEITGAAQGQQPNKAQQQNKAADNRSKVQQNKERAAQGRARKANNVTFTEEGSAINDGSAPASISEASAKQPKKQPKKETPKPRPARQAKAATQFKSKVVIRRLPPNLPEEVFWKAVFPWIRDKADCQALAAATTAAAPTQTSSESTSGDASSSNSASSAFSANAATATVDYRKFVTGKLKTDTNKQNKHARAYVRFLDPQSLVQFHKAFDGHIFRDSKGKESVAIVEFAPYQKVVLPPAASGQRGRRSKPDPKQGTIEKDADYLSFVDRLNKVGDDVKRSEGELLASLHDPKGREKEKEAKEAAGKATPLLQHLRAVKMAKLESAAAIKKAKKMEKAAAKAAAANSAEGVKPEEGVEDASIKKKEKSKKRKGKANGDNNAVDGNARGSAQKDAKGASSRKPDAKTPSSGTDAAQGEGTSKAGKLKSKPPRRKGGPKDKAKSSTADTNPAATQPAKIQILKRES</sequence>
<dbReference type="Proteomes" id="UP000242770">
    <property type="component" value="Unassembled WGS sequence"/>
</dbReference>
<dbReference type="GO" id="GO:0003729">
    <property type="term" value="F:mRNA binding"/>
    <property type="evidence" value="ECO:0007669"/>
    <property type="project" value="TreeGrafter"/>
</dbReference>
<feature type="region of interest" description="Disordered" evidence="5">
    <location>
        <begin position="1"/>
        <end position="99"/>
    </location>
</feature>
<evidence type="ECO:0000256" key="2">
    <source>
        <dbReference type="ARBA" id="ARBA00005991"/>
    </source>
</evidence>
<dbReference type="InterPro" id="IPR005120">
    <property type="entry name" value="UPF3_dom"/>
</dbReference>
<dbReference type="GO" id="GO:0000184">
    <property type="term" value="P:nuclear-transcribed mRNA catabolic process, nonsense-mediated decay"/>
    <property type="evidence" value="ECO:0007669"/>
    <property type="project" value="UniProtKB-KW"/>
</dbReference>
<dbReference type="EMBL" id="CCFA01000235">
    <property type="protein sequence ID" value="CDR98666.1"/>
    <property type="molecule type" value="Genomic_DNA"/>
</dbReference>
<evidence type="ECO:0000256" key="5">
    <source>
        <dbReference type="SAM" id="MobiDB-lite"/>
    </source>
</evidence>
<evidence type="ECO:0000313" key="7">
    <source>
        <dbReference type="EMBL" id="CDR98666.1"/>
    </source>
</evidence>
<dbReference type="GO" id="GO:0005730">
    <property type="term" value="C:nucleolus"/>
    <property type="evidence" value="ECO:0007669"/>
    <property type="project" value="TreeGrafter"/>
</dbReference>
<organism evidence="7 8">
    <name type="scientific">Sporisorium scitamineum</name>
    <dbReference type="NCBI Taxonomy" id="49012"/>
    <lineage>
        <taxon>Eukaryota</taxon>
        <taxon>Fungi</taxon>
        <taxon>Dikarya</taxon>
        <taxon>Basidiomycota</taxon>
        <taxon>Ustilaginomycotina</taxon>
        <taxon>Ustilaginomycetes</taxon>
        <taxon>Ustilaginales</taxon>
        <taxon>Ustilaginaceae</taxon>
        <taxon>Sporisorium</taxon>
    </lineage>
</organism>
<dbReference type="PANTHER" id="PTHR13112:SF0">
    <property type="entry name" value="FI21285P1"/>
    <property type="match status" value="1"/>
</dbReference>
<protein>
    <recommendedName>
        <fullName evidence="6">UPF3 domain-containing protein</fullName>
    </recommendedName>
</protein>
<dbReference type="STRING" id="49012.A0A0F7RRL2"/>
<feature type="region of interest" description="Disordered" evidence="5">
    <location>
        <begin position="287"/>
        <end position="314"/>
    </location>
</feature>
<comment type="subcellular location">
    <subcellularLocation>
        <location evidence="1">Nucleus</location>
    </subcellularLocation>
</comment>
<evidence type="ECO:0000313" key="8">
    <source>
        <dbReference type="Proteomes" id="UP000242770"/>
    </source>
</evidence>
<gene>
    <name evidence="7" type="primary">SSCI03940.1</name>
</gene>
<dbReference type="PANTHER" id="PTHR13112">
    <property type="entry name" value="UPF3 REGULATOR OF NONSENSE TRANSCRIPTS-LIKE PROTEIN"/>
    <property type="match status" value="1"/>
</dbReference>